<reference evidence="1 2" key="1">
    <citation type="journal article" date="2021" name="BMC Genomics">
        <title>Datura genome reveals duplications of psychoactive alkaloid biosynthetic genes and high mutation rate following tissue culture.</title>
        <authorList>
            <person name="Rajewski A."/>
            <person name="Carter-House D."/>
            <person name="Stajich J."/>
            <person name="Litt A."/>
        </authorList>
    </citation>
    <scope>NUCLEOTIDE SEQUENCE [LARGE SCALE GENOMIC DNA]</scope>
    <source>
        <strain evidence="1">AR-01</strain>
    </source>
</reference>
<evidence type="ECO:0000313" key="1">
    <source>
        <dbReference type="EMBL" id="MCD7465199.1"/>
    </source>
</evidence>
<protein>
    <submittedName>
        <fullName evidence="1">Uncharacterized protein</fullName>
    </submittedName>
</protein>
<organism evidence="1 2">
    <name type="scientific">Datura stramonium</name>
    <name type="common">Jimsonweed</name>
    <name type="synonym">Common thornapple</name>
    <dbReference type="NCBI Taxonomy" id="4076"/>
    <lineage>
        <taxon>Eukaryota</taxon>
        <taxon>Viridiplantae</taxon>
        <taxon>Streptophyta</taxon>
        <taxon>Embryophyta</taxon>
        <taxon>Tracheophyta</taxon>
        <taxon>Spermatophyta</taxon>
        <taxon>Magnoliopsida</taxon>
        <taxon>eudicotyledons</taxon>
        <taxon>Gunneridae</taxon>
        <taxon>Pentapetalae</taxon>
        <taxon>asterids</taxon>
        <taxon>lamiids</taxon>
        <taxon>Solanales</taxon>
        <taxon>Solanaceae</taxon>
        <taxon>Solanoideae</taxon>
        <taxon>Datureae</taxon>
        <taxon>Datura</taxon>
    </lineage>
</organism>
<dbReference type="Proteomes" id="UP000823775">
    <property type="component" value="Unassembled WGS sequence"/>
</dbReference>
<gene>
    <name evidence="1" type="ORF">HAX54_000777</name>
</gene>
<sequence length="131" mass="14735">MEKSNKKKPNYEDSASKIEGNYLNLLIPPSSNLTYVGSGVPRMHFLGTASCGLRQQCMWLDVVHEIQLRQGRLECWQGGLDQQGATDKRTTPIGCACKWWDDSARRWHGQELDGCKASLWALSWHGQGKEG</sequence>
<comment type="caution">
    <text evidence="1">The sequence shown here is derived from an EMBL/GenBank/DDBJ whole genome shotgun (WGS) entry which is preliminary data.</text>
</comment>
<proteinExistence type="predicted"/>
<name>A0ABS8T2I2_DATST</name>
<accession>A0ABS8T2I2</accession>
<dbReference type="EMBL" id="JACEIK010001026">
    <property type="protein sequence ID" value="MCD7465199.1"/>
    <property type="molecule type" value="Genomic_DNA"/>
</dbReference>
<evidence type="ECO:0000313" key="2">
    <source>
        <dbReference type="Proteomes" id="UP000823775"/>
    </source>
</evidence>
<keyword evidence="2" id="KW-1185">Reference proteome</keyword>